<evidence type="ECO:0000256" key="3">
    <source>
        <dbReference type="ARBA" id="ARBA00009677"/>
    </source>
</evidence>
<accession>A0A1V4ILV0</accession>
<dbReference type="InterPro" id="IPR053927">
    <property type="entry name" value="FlgK_helical"/>
</dbReference>
<keyword evidence="10" id="KW-0966">Cell projection</keyword>
<reference evidence="10 11" key="1">
    <citation type="submission" date="2017-03" db="EMBL/GenBank/DDBJ databases">
        <title>Genome sequence of Clostridium oryzae DSM 28571.</title>
        <authorList>
            <person name="Poehlein A."/>
            <person name="Daniel R."/>
        </authorList>
    </citation>
    <scope>NUCLEOTIDE SEQUENCE [LARGE SCALE GENOMIC DNA]</scope>
    <source>
        <strain evidence="10 11">DSM 28571</strain>
    </source>
</reference>
<dbReference type="STRING" id="1450648.CLORY_25800"/>
<keyword evidence="10" id="KW-0282">Flagellum</keyword>
<comment type="caution">
    <text evidence="10">The sequence shown here is derived from an EMBL/GenBank/DDBJ whole genome shotgun (WGS) entry which is preliminary data.</text>
</comment>
<dbReference type="OrthoDB" id="9802553at2"/>
<dbReference type="InterPro" id="IPR010930">
    <property type="entry name" value="Flg_bb/hook_C_dom"/>
</dbReference>
<evidence type="ECO:0000259" key="8">
    <source>
        <dbReference type="Pfam" id="PF06429"/>
    </source>
</evidence>
<evidence type="ECO:0000256" key="4">
    <source>
        <dbReference type="ARBA" id="ARBA00016244"/>
    </source>
</evidence>
<name>A0A1V4ILV0_9CLOT</name>
<dbReference type="GO" id="GO:0044780">
    <property type="term" value="P:bacterial-type flagellum assembly"/>
    <property type="evidence" value="ECO:0007669"/>
    <property type="project" value="InterPro"/>
</dbReference>
<dbReference type="PANTHER" id="PTHR30033:SF1">
    <property type="entry name" value="FLAGELLAR HOOK-ASSOCIATED PROTEIN 1"/>
    <property type="match status" value="1"/>
</dbReference>
<evidence type="ECO:0000313" key="10">
    <source>
        <dbReference type="EMBL" id="OPJ60873.1"/>
    </source>
</evidence>
<dbReference type="GO" id="GO:0005576">
    <property type="term" value="C:extracellular region"/>
    <property type="evidence" value="ECO:0007669"/>
    <property type="project" value="UniProtKB-SubCell"/>
</dbReference>
<evidence type="ECO:0000256" key="6">
    <source>
        <dbReference type="ARBA" id="ARBA00023143"/>
    </source>
</evidence>
<gene>
    <name evidence="10" type="primary">flgK</name>
    <name evidence="10" type="ORF">CLORY_25800</name>
</gene>
<comment type="subcellular location">
    <subcellularLocation>
        <location evidence="1">Bacterial flagellum</location>
    </subcellularLocation>
    <subcellularLocation>
        <location evidence="2">Secreted</location>
    </subcellularLocation>
</comment>
<sequence length="604" mass="65408">MSGLFSTLNTGVRGLTTQQGAIDVTNHNVANANTDGYTRQRAQIVATRPEGMPSMNNAVSAGQLGTGSEINKINRVRDEFVDYQVRQANSVYGENLVQQKAFSEIEGAFDEPSEDALSKDFTTFFGNWSELSTTPESSSARTVVIEQAATVANDIRSTYKNISDIKNNTDGLIQSTVFSVNQKLNDLDQINQQIRRVTQAGETANDLLDKRDVLLDDLSQEFGITIDKDDYSSINLLAIDDGGKAPSGGTVYQPKLINATDTKDEKRLSYVNTITQAKDSDGHDIAGCYEVSYYENGDKTGAHTLKSIKVNMSASEKEELENNRVIVTDLDGNAIKNTDGSALSGTVSYSDLYVFKPRTGELKGYSEIKGNVDKYLTKLNNVAKALAWSVNAVESGSDKIDDGKKTPPIFVNNSKAEYDTTSGKDVLKDGYYADTTAEDAITAENISVNKELIEDPMKIKVNKGTNADGKGDGKVATAVSDIKDALLMVQNIGGSINTRKDLVNGKGFDSDGRLNNNADGTTVPKFLKDLVDALGTQSQSATSQVNHQKSLLNIFEQNRASTSGVSLDEEMSNLIQYQHAYSASAKIISTVDELLDVVVNGLKK</sequence>
<dbReference type="Pfam" id="PF22638">
    <property type="entry name" value="FlgK_D1"/>
    <property type="match status" value="1"/>
</dbReference>
<dbReference type="Pfam" id="PF00460">
    <property type="entry name" value="Flg_bb_rod"/>
    <property type="match status" value="1"/>
</dbReference>
<organism evidence="10 11">
    <name type="scientific">Clostridium oryzae</name>
    <dbReference type="NCBI Taxonomy" id="1450648"/>
    <lineage>
        <taxon>Bacteria</taxon>
        <taxon>Bacillati</taxon>
        <taxon>Bacillota</taxon>
        <taxon>Clostridia</taxon>
        <taxon>Eubacteriales</taxon>
        <taxon>Clostridiaceae</taxon>
        <taxon>Clostridium</taxon>
    </lineage>
</organism>
<dbReference type="SUPFAM" id="SSF64518">
    <property type="entry name" value="Phase 1 flagellin"/>
    <property type="match status" value="1"/>
</dbReference>
<protein>
    <recommendedName>
        <fullName evidence="4">Flagellar hook-associated protein 1</fullName>
    </recommendedName>
</protein>
<dbReference type="Proteomes" id="UP000190080">
    <property type="component" value="Unassembled WGS sequence"/>
</dbReference>
<comment type="similarity">
    <text evidence="3">Belongs to the flagella basal body rod proteins family.</text>
</comment>
<feature type="domain" description="Flagellar basal body rod protein N-terminal" evidence="7">
    <location>
        <begin position="8"/>
        <end position="38"/>
    </location>
</feature>
<feature type="domain" description="Flagellar hook-associated protein FlgK helical" evidence="9">
    <location>
        <begin position="103"/>
        <end position="289"/>
    </location>
</feature>
<dbReference type="Pfam" id="PF06429">
    <property type="entry name" value="Flg_bbr_C"/>
    <property type="match status" value="1"/>
</dbReference>
<dbReference type="AlphaFoldDB" id="A0A1V4ILV0"/>
<evidence type="ECO:0000256" key="5">
    <source>
        <dbReference type="ARBA" id="ARBA00022525"/>
    </source>
</evidence>
<keyword evidence="10" id="KW-0969">Cilium</keyword>
<dbReference type="PANTHER" id="PTHR30033">
    <property type="entry name" value="FLAGELLAR HOOK-ASSOCIATED PROTEIN 1"/>
    <property type="match status" value="1"/>
</dbReference>
<keyword evidence="11" id="KW-1185">Reference proteome</keyword>
<dbReference type="EMBL" id="MZGV01000027">
    <property type="protein sequence ID" value="OPJ60873.1"/>
    <property type="molecule type" value="Genomic_DNA"/>
</dbReference>
<evidence type="ECO:0000259" key="7">
    <source>
        <dbReference type="Pfam" id="PF00460"/>
    </source>
</evidence>
<dbReference type="NCBIfam" id="TIGR02492">
    <property type="entry name" value="flgK_ends"/>
    <property type="match status" value="1"/>
</dbReference>
<evidence type="ECO:0000256" key="1">
    <source>
        <dbReference type="ARBA" id="ARBA00004365"/>
    </source>
</evidence>
<dbReference type="InterPro" id="IPR002371">
    <property type="entry name" value="FlgK"/>
</dbReference>
<evidence type="ECO:0000256" key="2">
    <source>
        <dbReference type="ARBA" id="ARBA00004613"/>
    </source>
</evidence>
<feature type="domain" description="Flagellar basal-body/hook protein C-terminal" evidence="8">
    <location>
        <begin position="557"/>
        <end position="599"/>
    </location>
</feature>
<keyword evidence="5" id="KW-0964">Secreted</keyword>
<dbReference type="GO" id="GO:0009424">
    <property type="term" value="C:bacterial-type flagellum hook"/>
    <property type="evidence" value="ECO:0007669"/>
    <property type="project" value="InterPro"/>
</dbReference>
<dbReference type="GO" id="GO:0005198">
    <property type="term" value="F:structural molecule activity"/>
    <property type="evidence" value="ECO:0007669"/>
    <property type="project" value="InterPro"/>
</dbReference>
<keyword evidence="6" id="KW-0975">Bacterial flagellum</keyword>
<dbReference type="RefSeq" id="WP_079425072.1">
    <property type="nucleotide sequence ID" value="NZ_MZGV01000027.1"/>
</dbReference>
<evidence type="ECO:0000259" key="9">
    <source>
        <dbReference type="Pfam" id="PF22638"/>
    </source>
</evidence>
<dbReference type="PRINTS" id="PR01005">
    <property type="entry name" value="FLGHOOKAP1"/>
</dbReference>
<evidence type="ECO:0000313" key="11">
    <source>
        <dbReference type="Proteomes" id="UP000190080"/>
    </source>
</evidence>
<proteinExistence type="inferred from homology"/>
<dbReference type="InterPro" id="IPR001444">
    <property type="entry name" value="Flag_bb_rod_N"/>
</dbReference>